<dbReference type="HAMAP" id="MF_00097">
    <property type="entry name" value="TMP_synthase"/>
    <property type="match status" value="1"/>
</dbReference>
<dbReference type="Gene3D" id="3.20.20.70">
    <property type="entry name" value="Aldolase class I"/>
    <property type="match status" value="1"/>
</dbReference>
<feature type="binding site" evidence="9">
    <location>
        <position position="73"/>
    </location>
    <ligand>
        <name>4-amino-2-methyl-5-(diphosphooxymethyl)pyrimidine</name>
        <dbReference type="ChEBI" id="CHEBI:57841"/>
    </ligand>
</feature>
<evidence type="ECO:0000313" key="14">
    <source>
        <dbReference type="Proteomes" id="UP000052008"/>
    </source>
</evidence>
<dbReference type="GO" id="GO:0000287">
    <property type="term" value="F:magnesium ion binding"/>
    <property type="evidence" value="ECO:0007669"/>
    <property type="project" value="UniProtKB-UniRule"/>
</dbReference>
<evidence type="ECO:0000256" key="9">
    <source>
        <dbReference type="HAMAP-Rule" id="MF_00097"/>
    </source>
</evidence>
<evidence type="ECO:0000256" key="3">
    <source>
        <dbReference type="ARBA" id="ARBA00022723"/>
    </source>
</evidence>
<dbReference type="PANTHER" id="PTHR20857">
    <property type="entry name" value="THIAMINE-PHOSPHATE PYROPHOSPHORYLASE"/>
    <property type="match status" value="1"/>
</dbReference>
<protein>
    <recommendedName>
        <fullName evidence="9">Thiamine-phosphate synthase</fullName>
        <shortName evidence="9">TP synthase</shortName>
        <shortName evidence="9">TPS</shortName>
        <ecNumber evidence="9">2.5.1.3</ecNumber>
    </recommendedName>
    <alternativeName>
        <fullName evidence="9">Thiamine-phosphate pyrophosphorylase</fullName>
        <shortName evidence="9">TMP pyrophosphorylase</shortName>
        <shortName evidence="9">TMP-PPase</shortName>
    </alternativeName>
</protein>
<comment type="catalytic activity">
    <reaction evidence="7 9 10">
        <text>2-(2-carboxy-4-methylthiazol-5-yl)ethyl phosphate + 4-amino-2-methyl-5-(diphosphooxymethyl)pyrimidine + 2 H(+) = thiamine phosphate + CO2 + diphosphate</text>
        <dbReference type="Rhea" id="RHEA:47848"/>
        <dbReference type="ChEBI" id="CHEBI:15378"/>
        <dbReference type="ChEBI" id="CHEBI:16526"/>
        <dbReference type="ChEBI" id="CHEBI:33019"/>
        <dbReference type="ChEBI" id="CHEBI:37575"/>
        <dbReference type="ChEBI" id="CHEBI:57841"/>
        <dbReference type="ChEBI" id="CHEBI:62890"/>
        <dbReference type="EC" id="2.5.1.3"/>
    </reaction>
</comment>
<feature type="binding site" evidence="9">
    <location>
        <begin position="189"/>
        <end position="190"/>
    </location>
    <ligand>
        <name>2-[(2R,5Z)-2-carboxy-4-methylthiazol-5(2H)-ylidene]ethyl phosphate</name>
        <dbReference type="ChEBI" id="CHEBI:62899"/>
    </ligand>
</feature>
<keyword evidence="3 9" id="KW-0479">Metal-binding</keyword>
<proteinExistence type="inferred from homology"/>
<dbReference type="FunFam" id="3.20.20.70:FF:000096">
    <property type="entry name" value="Thiamine-phosphate synthase"/>
    <property type="match status" value="1"/>
</dbReference>
<dbReference type="EMBL" id="LIZS01000016">
    <property type="protein sequence ID" value="KPJ53572.1"/>
    <property type="molecule type" value="Genomic_DNA"/>
</dbReference>
<comment type="caution">
    <text evidence="13">The sequence shown here is derived from an EMBL/GenBank/DDBJ whole genome shotgun (WGS) entry which is preliminary data.</text>
</comment>
<organism evidence="13 14">
    <name type="scientific">candidate division TA06 bacterium DG_24</name>
    <dbReference type="NCBI Taxonomy" id="1703770"/>
    <lineage>
        <taxon>Bacteria</taxon>
        <taxon>Bacteria division TA06</taxon>
    </lineage>
</organism>
<evidence type="ECO:0000313" key="13">
    <source>
        <dbReference type="EMBL" id="KPJ53572.1"/>
    </source>
</evidence>
<dbReference type="GO" id="GO:0005737">
    <property type="term" value="C:cytoplasm"/>
    <property type="evidence" value="ECO:0007669"/>
    <property type="project" value="TreeGrafter"/>
</dbReference>
<dbReference type="EC" id="2.5.1.3" evidence="9"/>
<feature type="binding site" evidence="9">
    <location>
        <position position="112"/>
    </location>
    <ligand>
        <name>4-amino-2-methyl-5-(diphosphooxymethyl)pyrimidine</name>
        <dbReference type="ChEBI" id="CHEBI:57841"/>
    </ligand>
</feature>
<dbReference type="CDD" id="cd00564">
    <property type="entry name" value="TMP_TenI"/>
    <property type="match status" value="1"/>
</dbReference>
<feature type="binding site" evidence="9">
    <location>
        <position position="93"/>
    </location>
    <ligand>
        <name>Mg(2+)</name>
        <dbReference type="ChEBI" id="CHEBI:18420"/>
    </ligand>
</feature>
<evidence type="ECO:0000256" key="8">
    <source>
        <dbReference type="ARBA" id="ARBA00047883"/>
    </source>
</evidence>
<dbReference type="PANTHER" id="PTHR20857:SF15">
    <property type="entry name" value="THIAMINE-PHOSPHATE SYNTHASE"/>
    <property type="match status" value="1"/>
</dbReference>
<comment type="catalytic activity">
    <reaction evidence="8 9 10">
        <text>2-[(2R,5Z)-2-carboxy-4-methylthiazol-5(2H)-ylidene]ethyl phosphate + 4-amino-2-methyl-5-(diphosphooxymethyl)pyrimidine + 2 H(+) = thiamine phosphate + CO2 + diphosphate</text>
        <dbReference type="Rhea" id="RHEA:47844"/>
        <dbReference type="ChEBI" id="CHEBI:15378"/>
        <dbReference type="ChEBI" id="CHEBI:16526"/>
        <dbReference type="ChEBI" id="CHEBI:33019"/>
        <dbReference type="ChEBI" id="CHEBI:37575"/>
        <dbReference type="ChEBI" id="CHEBI:57841"/>
        <dbReference type="ChEBI" id="CHEBI:62899"/>
        <dbReference type="EC" id="2.5.1.3"/>
    </reaction>
</comment>
<evidence type="ECO:0000256" key="10">
    <source>
        <dbReference type="RuleBase" id="RU003826"/>
    </source>
</evidence>
<evidence type="ECO:0000256" key="7">
    <source>
        <dbReference type="ARBA" id="ARBA00047851"/>
    </source>
</evidence>
<dbReference type="GO" id="GO:0004789">
    <property type="term" value="F:thiamine-phosphate diphosphorylase activity"/>
    <property type="evidence" value="ECO:0007669"/>
    <property type="project" value="UniProtKB-UniRule"/>
</dbReference>
<reference evidence="13 14" key="1">
    <citation type="journal article" date="2015" name="Microbiome">
        <title>Genomic resolution of linkages in carbon, nitrogen, and sulfur cycling among widespread estuary sediment bacteria.</title>
        <authorList>
            <person name="Baker B.J."/>
            <person name="Lazar C.S."/>
            <person name="Teske A.P."/>
            <person name="Dick G.J."/>
        </authorList>
    </citation>
    <scope>NUCLEOTIDE SEQUENCE [LARGE SCALE GENOMIC DNA]</scope>
    <source>
        <strain evidence="13">DG_24</strain>
    </source>
</reference>
<feature type="binding site" evidence="9">
    <location>
        <position position="141"/>
    </location>
    <ligand>
        <name>4-amino-2-methyl-5-(diphosphooxymethyl)pyrimidine</name>
        <dbReference type="ChEBI" id="CHEBI:57841"/>
    </ligand>
</feature>
<evidence type="ECO:0000256" key="11">
    <source>
        <dbReference type="RuleBase" id="RU004253"/>
    </source>
</evidence>
<feature type="domain" description="Thiamine phosphate synthase/TenI" evidence="12">
    <location>
        <begin position="11"/>
        <end position="192"/>
    </location>
</feature>
<dbReference type="GO" id="GO:0009229">
    <property type="term" value="P:thiamine diphosphate biosynthetic process"/>
    <property type="evidence" value="ECO:0007669"/>
    <property type="project" value="UniProtKB-UniRule"/>
</dbReference>
<evidence type="ECO:0000256" key="1">
    <source>
        <dbReference type="ARBA" id="ARBA00005165"/>
    </source>
</evidence>
<keyword evidence="4 9" id="KW-0460">Magnesium</keyword>
<comment type="function">
    <text evidence="9">Condenses 4-methyl-5-(beta-hydroxyethyl)thiazole monophosphate (THZ-P) and 2-methyl-4-amino-5-hydroxymethyl pyrimidine pyrophosphate (HMP-PP) to form thiamine monophosphate (TMP).</text>
</comment>
<sequence>MKQRRSPDYSLYVITDRRLARGRPLEALVAQAIAGGATIVQLRDKESNDRILYEDARSLRKLTGERGIPLIINDRVDLALAVNADGVHLGQEDMPPDVARRLLGSGKILGLSTHSEDQARAAARASPDYIAIGPIYATTTKENALPPLGTEIIAGLRPELRVPIVAIGGIDKTNATLVGRAGADGIAVISAVMGADDVMAAASDLRAAFRQGKEEAR</sequence>
<dbReference type="SUPFAM" id="SSF51391">
    <property type="entry name" value="Thiamin phosphate synthase"/>
    <property type="match status" value="1"/>
</dbReference>
<name>A0A0S7WTU1_UNCT6</name>
<dbReference type="InterPro" id="IPR013785">
    <property type="entry name" value="Aldolase_TIM"/>
</dbReference>
<keyword evidence="5 9" id="KW-0784">Thiamine biosynthesis</keyword>
<feature type="binding site" evidence="9">
    <location>
        <position position="169"/>
    </location>
    <ligand>
        <name>2-[(2R,5Z)-2-carboxy-4-methylthiazol-5(2H)-ylidene]ethyl phosphate</name>
        <dbReference type="ChEBI" id="CHEBI:62899"/>
    </ligand>
</feature>
<dbReference type="Proteomes" id="UP000052008">
    <property type="component" value="Unassembled WGS sequence"/>
</dbReference>
<dbReference type="STRING" id="1703770.AMJ39_04155"/>
<dbReference type="AlphaFoldDB" id="A0A0S7WTU1"/>
<comment type="pathway">
    <text evidence="1 9 11">Cofactor biosynthesis; thiamine diphosphate biosynthesis; thiamine phosphate from 4-amino-2-methyl-5-diphosphomethylpyrimidine and 4-methyl-5-(2-phosphoethyl)-thiazole: step 1/1.</text>
</comment>
<gene>
    <name evidence="9" type="primary">thiE</name>
    <name evidence="13" type="ORF">AMJ39_04155</name>
</gene>
<accession>A0A0S7WTU1</accession>
<dbReference type="NCBIfam" id="TIGR00693">
    <property type="entry name" value="thiE"/>
    <property type="match status" value="1"/>
</dbReference>
<evidence type="ECO:0000259" key="12">
    <source>
        <dbReference type="Pfam" id="PF02581"/>
    </source>
</evidence>
<dbReference type="InterPro" id="IPR034291">
    <property type="entry name" value="TMP_synthase"/>
</dbReference>
<dbReference type="GO" id="GO:0009228">
    <property type="term" value="P:thiamine biosynthetic process"/>
    <property type="evidence" value="ECO:0007669"/>
    <property type="project" value="UniProtKB-KW"/>
</dbReference>
<comment type="cofactor">
    <cofactor evidence="9">
        <name>Mg(2+)</name>
        <dbReference type="ChEBI" id="CHEBI:18420"/>
    </cofactor>
    <text evidence="9">Binds 1 Mg(2+) ion per subunit.</text>
</comment>
<feature type="binding site" evidence="9">
    <location>
        <begin position="41"/>
        <end position="45"/>
    </location>
    <ligand>
        <name>4-amino-2-methyl-5-(diphosphooxymethyl)pyrimidine</name>
        <dbReference type="ChEBI" id="CHEBI:57841"/>
    </ligand>
</feature>
<evidence type="ECO:0000256" key="6">
    <source>
        <dbReference type="ARBA" id="ARBA00047334"/>
    </source>
</evidence>
<evidence type="ECO:0000256" key="2">
    <source>
        <dbReference type="ARBA" id="ARBA00022679"/>
    </source>
</evidence>
<dbReference type="PATRIC" id="fig|1703770.3.peg.1662"/>
<dbReference type="UniPathway" id="UPA00060">
    <property type="reaction ID" value="UER00141"/>
</dbReference>
<comment type="similarity">
    <text evidence="9 10">Belongs to the thiamine-phosphate synthase family.</text>
</comment>
<comment type="catalytic activity">
    <reaction evidence="6 9 10">
        <text>4-methyl-5-(2-phosphooxyethyl)-thiazole + 4-amino-2-methyl-5-(diphosphooxymethyl)pyrimidine + H(+) = thiamine phosphate + diphosphate</text>
        <dbReference type="Rhea" id="RHEA:22328"/>
        <dbReference type="ChEBI" id="CHEBI:15378"/>
        <dbReference type="ChEBI" id="CHEBI:33019"/>
        <dbReference type="ChEBI" id="CHEBI:37575"/>
        <dbReference type="ChEBI" id="CHEBI:57841"/>
        <dbReference type="ChEBI" id="CHEBI:58296"/>
        <dbReference type="EC" id="2.5.1.3"/>
    </reaction>
</comment>
<dbReference type="Pfam" id="PF02581">
    <property type="entry name" value="TMP-TENI"/>
    <property type="match status" value="1"/>
</dbReference>
<dbReference type="InterPro" id="IPR036206">
    <property type="entry name" value="ThiamineP_synth_sf"/>
</dbReference>
<evidence type="ECO:0000256" key="4">
    <source>
        <dbReference type="ARBA" id="ARBA00022842"/>
    </source>
</evidence>
<keyword evidence="2 9" id="KW-0808">Transferase</keyword>
<dbReference type="InterPro" id="IPR022998">
    <property type="entry name" value="ThiamineP_synth_TenI"/>
</dbReference>
<feature type="binding site" evidence="9">
    <location>
        <begin position="138"/>
        <end position="140"/>
    </location>
    <ligand>
        <name>2-[(2R,5Z)-2-carboxy-4-methylthiazol-5(2H)-ylidene]ethyl phosphate</name>
        <dbReference type="ChEBI" id="CHEBI:62899"/>
    </ligand>
</feature>
<evidence type="ECO:0000256" key="5">
    <source>
        <dbReference type="ARBA" id="ARBA00022977"/>
    </source>
</evidence>
<feature type="binding site" evidence="9">
    <location>
        <position position="74"/>
    </location>
    <ligand>
        <name>Mg(2+)</name>
        <dbReference type="ChEBI" id="CHEBI:18420"/>
    </ligand>
</feature>